<dbReference type="GO" id="GO:0005802">
    <property type="term" value="C:trans-Golgi network"/>
    <property type="evidence" value="ECO:0007669"/>
    <property type="project" value="TreeGrafter"/>
</dbReference>
<dbReference type="InterPro" id="IPR002884">
    <property type="entry name" value="P_dom"/>
</dbReference>
<dbReference type="InterPro" id="IPR015500">
    <property type="entry name" value="Peptidase_S8_subtilisin-rel"/>
</dbReference>
<evidence type="ECO:0000256" key="2">
    <source>
        <dbReference type="ARBA" id="ARBA00004653"/>
    </source>
</evidence>
<dbReference type="FunFam" id="3.30.70.850:FF:000001">
    <property type="entry name" value="Proprotein convertase subtilisin/kexin type 5"/>
    <property type="match status" value="1"/>
</dbReference>
<feature type="domain" description="P/Homo B" evidence="22">
    <location>
        <begin position="439"/>
        <end position="571"/>
    </location>
</feature>
<evidence type="ECO:0000256" key="8">
    <source>
        <dbReference type="ARBA" id="ARBA00022825"/>
    </source>
</evidence>
<dbReference type="InterPro" id="IPR034182">
    <property type="entry name" value="Kexin/furin"/>
</dbReference>
<dbReference type="PROSITE" id="PS51892">
    <property type="entry name" value="SUBTILASE"/>
    <property type="match status" value="1"/>
</dbReference>
<dbReference type="FunFam" id="3.40.50.200:FF:000001">
    <property type="entry name" value="Furin 2, isoform B"/>
    <property type="match status" value="1"/>
</dbReference>
<evidence type="ECO:0000313" key="24">
    <source>
        <dbReference type="Proteomes" id="UP001497623"/>
    </source>
</evidence>
<evidence type="ECO:0000256" key="20">
    <source>
        <dbReference type="SAM" id="SignalP"/>
    </source>
</evidence>
<protein>
    <recommendedName>
        <fullName evidence="14">furin</fullName>
        <ecNumber evidence="14">3.4.21.75</ecNumber>
    </recommendedName>
    <alternativeName>
        <fullName evidence="16">Kex2-like endoprotease 1</fullName>
    </alternativeName>
    <alternativeName>
        <fullName evidence="17">dKLIP-1</fullName>
    </alternativeName>
</protein>
<keyword evidence="9" id="KW-0472">Membrane</keyword>
<keyword evidence="4 19" id="KW-0645">Protease</keyword>
<evidence type="ECO:0000256" key="7">
    <source>
        <dbReference type="ARBA" id="ARBA00022801"/>
    </source>
</evidence>
<dbReference type="AlphaFoldDB" id="A0AAV2SG33"/>
<dbReference type="InterPro" id="IPR023827">
    <property type="entry name" value="Peptidase_S8_Asp-AS"/>
</dbReference>
<dbReference type="InterPro" id="IPR032815">
    <property type="entry name" value="S8_pro-domain"/>
</dbReference>
<dbReference type="FunFam" id="2.60.120.260:FF:000006">
    <property type="entry name" value="Proprotein convertase subtilisin/kexin type 5"/>
    <property type="match status" value="1"/>
</dbReference>
<feature type="active site" description="Charge relay system" evidence="18 19">
    <location>
        <position position="149"/>
    </location>
</feature>
<evidence type="ECO:0000256" key="12">
    <source>
        <dbReference type="ARBA" id="ARBA00023180"/>
    </source>
</evidence>
<dbReference type="Gene3D" id="3.10.100.10">
    <property type="entry name" value="Mannose-Binding Protein A, subunit A"/>
    <property type="match status" value="1"/>
</dbReference>
<dbReference type="PROSITE" id="PS00137">
    <property type="entry name" value="SUBTILASE_HIS"/>
    <property type="match status" value="1"/>
</dbReference>
<dbReference type="CDD" id="cd04059">
    <property type="entry name" value="Peptidases_S8_Protein_convertases_Kexins_Furin-like"/>
    <property type="match status" value="1"/>
</dbReference>
<dbReference type="PANTHER" id="PTHR42884">
    <property type="entry name" value="PROPROTEIN CONVERTASE SUBTILISIN/KEXIN-RELATED"/>
    <property type="match status" value="1"/>
</dbReference>
<dbReference type="Pfam" id="PF01483">
    <property type="entry name" value="P_proprotein"/>
    <property type="match status" value="1"/>
</dbReference>
<dbReference type="SUPFAM" id="SSF52743">
    <property type="entry name" value="Subtilisin-like"/>
    <property type="match status" value="1"/>
</dbReference>
<keyword evidence="11" id="KW-1015">Disulfide bond</keyword>
<dbReference type="InterPro" id="IPR036852">
    <property type="entry name" value="Peptidase_S8/S53_dom_sf"/>
</dbReference>
<dbReference type="PROSITE" id="PS51829">
    <property type="entry name" value="P_HOMO_B"/>
    <property type="match status" value="1"/>
</dbReference>
<comment type="similarity">
    <text evidence="3">Belongs to the peptidase S8 family. Furin subfamily.</text>
</comment>
<dbReference type="CDD" id="cd00037">
    <property type="entry name" value="CLECT"/>
    <property type="match status" value="1"/>
</dbReference>
<dbReference type="EC" id="3.4.21.75" evidence="14"/>
<dbReference type="GO" id="GO:0001941">
    <property type="term" value="P:postsynaptic membrane organization"/>
    <property type="evidence" value="ECO:0007669"/>
    <property type="project" value="UniProtKB-ARBA"/>
</dbReference>
<feature type="domain" description="C-type lectin" evidence="21">
    <location>
        <begin position="628"/>
        <end position="747"/>
    </location>
</feature>
<dbReference type="Pfam" id="PF00082">
    <property type="entry name" value="Peptidase_S8"/>
    <property type="match status" value="1"/>
</dbReference>
<dbReference type="Proteomes" id="UP001497623">
    <property type="component" value="Unassembled WGS sequence"/>
</dbReference>
<dbReference type="GO" id="GO:0004252">
    <property type="term" value="F:serine-type endopeptidase activity"/>
    <property type="evidence" value="ECO:0007669"/>
    <property type="project" value="UniProtKB-UniRule"/>
</dbReference>
<keyword evidence="24" id="KW-1185">Reference proteome</keyword>
<keyword evidence="6 20" id="KW-0732">Signal</keyword>
<dbReference type="PANTHER" id="PTHR42884:SF3">
    <property type="entry name" value="FURIN-LIKE PROTEASE 1, ISOFORMS 1_1-X_2"/>
    <property type="match status" value="1"/>
</dbReference>
<evidence type="ECO:0000256" key="4">
    <source>
        <dbReference type="ARBA" id="ARBA00022670"/>
    </source>
</evidence>
<evidence type="ECO:0000256" key="13">
    <source>
        <dbReference type="ARBA" id="ARBA00035756"/>
    </source>
</evidence>
<dbReference type="InterPro" id="IPR023828">
    <property type="entry name" value="Peptidase_S8_Ser-AS"/>
</dbReference>
<dbReference type="Pfam" id="PF00059">
    <property type="entry name" value="Lectin_C"/>
    <property type="match status" value="1"/>
</dbReference>
<feature type="chain" id="PRO_5043618183" description="furin" evidence="20">
    <location>
        <begin position="20"/>
        <end position="749"/>
    </location>
</feature>
<feature type="active site" description="Charge relay system" evidence="18 19">
    <location>
        <position position="364"/>
    </location>
</feature>
<gene>
    <name evidence="23" type="ORF">MNOR_LOCUS36293</name>
</gene>
<evidence type="ECO:0000256" key="6">
    <source>
        <dbReference type="ARBA" id="ARBA00022729"/>
    </source>
</evidence>
<evidence type="ECO:0000256" key="11">
    <source>
        <dbReference type="ARBA" id="ARBA00023157"/>
    </source>
</evidence>
<keyword evidence="8 19" id="KW-0720">Serine protease</keyword>
<evidence type="ECO:0000256" key="15">
    <source>
        <dbReference type="ARBA" id="ARBA00053600"/>
    </source>
</evidence>
<dbReference type="InterPro" id="IPR000209">
    <property type="entry name" value="Peptidase_S8/S53_dom"/>
</dbReference>
<comment type="catalytic activity">
    <reaction evidence="13">
        <text>Release of mature proteins from their proproteins by cleavage of -Arg-Xaa-Yaa-Arg-|-Zaa- bonds, where Xaa can be any amino acid and Yaa is Arg or Lys. Releases albumin, complement component C3 and von Willebrand factor from their respective precursors.</text>
        <dbReference type="EC" id="3.4.21.75"/>
    </reaction>
</comment>
<dbReference type="InterPro" id="IPR008979">
    <property type="entry name" value="Galactose-bd-like_sf"/>
</dbReference>
<dbReference type="Gene3D" id="2.60.120.260">
    <property type="entry name" value="Galactose-binding domain-like"/>
    <property type="match status" value="1"/>
</dbReference>
<evidence type="ECO:0000313" key="23">
    <source>
        <dbReference type="EMBL" id="CAL4188472.1"/>
    </source>
</evidence>
<keyword evidence="5" id="KW-0165">Cleavage on pair of basic residues</keyword>
<evidence type="ECO:0000256" key="14">
    <source>
        <dbReference type="ARBA" id="ARBA00038993"/>
    </source>
</evidence>
<feature type="signal peptide" evidence="20">
    <location>
        <begin position="1"/>
        <end position="19"/>
    </location>
</feature>
<keyword evidence="7 19" id="KW-0378">Hydrolase</keyword>
<dbReference type="SUPFAM" id="SSF56436">
    <property type="entry name" value="C-type lectin-like"/>
    <property type="match status" value="1"/>
</dbReference>
<evidence type="ECO:0000256" key="18">
    <source>
        <dbReference type="PIRSR" id="PIRSR615500-1"/>
    </source>
</evidence>
<dbReference type="GO" id="GO:0097688">
    <property type="term" value="P:glutamate receptor clustering"/>
    <property type="evidence" value="ECO:0007669"/>
    <property type="project" value="UniProtKB-ARBA"/>
</dbReference>
<dbReference type="Pfam" id="PF16470">
    <property type="entry name" value="S8_pro-domain"/>
    <property type="match status" value="1"/>
</dbReference>
<dbReference type="PRINTS" id="PR00723">
    <property type="entry name" value="SUBTILISIN"/>
</dbReference>
<dbReference type="PROSITE" id="PS00138">
    <property type="entry name" value="SUBTILASE_SER"/>
    <property type="match status" value="1"/>
</dbReference>
<reference evidence="23 24" key="1">
    <citation type="submission" date="2024-05" db="EMBL/GenBank/DDBJ databases">
        <authorList>
            <person name="Wallberg A."/>
        </authorList>
    </citation>
    <scope>NUCLEOTIDE SEQUENCE [LARGE SCALE GENOMIC DNA]</scope>
</reference>
<dbReference type="GO" id="GO:0097090">
    <property type="term" value="P:presynaptic membrane organization"/>
    <property type="evidence" value="ECO:0007669"/>
    <property type="project" value="UniProtKB-ARBA"/>
</dbReference>
<feature type="active site" description="Charge relay system" evidence="18 19">
    <location>
        <position position="190"/>
    </location>
</feature>
<dbReference type="InterPro" id="IPR016187">
    <property type="entry name" value="CTDL_fold"/>
</dbReference>
<dbReference type="EMBL" id="CAXKWB010065024">
    <property type="protein sequence ID" value="CAL4188472.1"/>
    <property type="molecule type" value="Genomic_DNA"/>
</dbReference>
<keyword evidence="10" id="KW-0865">Zymogen</keyword>
<evidence type="ECO:0000256" key="10">
    <source>
        <dbReference type="ARBA" id="ARBA00023145"/>
    </source>
</evidence>
<accession>A0AAV2SG33</accession>
<name>A0AAV2SG33_MEGNR</name>
<comment type="caution">
    <text evidence="23">The sequence shown here is derived from an EMBL/GenBank/DDBJ whole genome shotgun (WGS) entry which is preliminary data.</text>
</comment>
<dbReference type="PROSITE" id="PS00136">
    <property type="entry name" value="SUBTILASE_ASP"/>
    <property type="match status" value="1"/>
</dbReference>
<evidence type="ECO:0000256" key="19">
    <source>
        <dbReference type="PROSITE-ProRule" id="PRU01240"/>
    </source>
</evidence>
<organism evidence="23 24">
    <name type="scientific">Meganyctiphanes norvegica</name>
    <name type="common">Northern krill</name>
    <name type="synonym">Thysanopoda norvegica</name>
    <dbReference type="NCBI Taxonomy" id="48144"/>
    <lineage>
        <taxon>Eukaryota</taxon>
        <taxon>Metazoa</taxon>
        <taxon>Ecdysozoa</taxon>
        <taxon>Arthropoda</taxon>
        <taxon>Crustacea</taxon>
        <taxon>Multicrustacea</taxon>
        <taxon>Malacostraca</taxon>
        <taxon>Eumalacostraca</taxon>
        <taxon>Eucarida</taxon>
        <taxon>Euphausiacea</taxon>
        <taxon>Euphausiidae</taxon>
        <taxon>Meganyctiphanes</taxon>
    </lineage>
</organism>
<comment type="subcellular location">
    <subcellularLocation>
        <location evidence="2">Golgi apparatus membrane</location>
        <topology evidence="2">Multi-pass membrane protein</topology>
    </subcellularLocation>
</comment>
<dbReference type="InterPro" id="IPR016186">
    <property type="entry name" value="C-type_lectin-like/link_sf"/>
</dbReference>
<proteinExistence type="inferred from homology"/>
<keyword evidence="12" id="KW-0325">Glycoprotein</keyword>
<dbReference type="InterPro" id="IPR038466">
    <property type="entry name" value="S8_pro-domain_sf"/>
</dbReference>
<dbReference type="SMART" id="SM00034">
    <property type="entry name" value="CLECT"/>
    <property type="match status" value="1"/>
</dbReference>
<comment type="function">
    <text evidence="15">Furin is likely to represent the ubiquitous endoprotease activity within constitutive secretory pathways and capable of cleavage at the RX(K/R)R consensus motif.</text>
</comment>
<dbReference type="Gene3D" id="3.40.50.200">
    <property type="entry name" value="Peptidase S8/S53 domain"/>
    <property type="match status" value="1"/>
</dbReference>
<evidence type="ECO:0000259" key="21">
    <source>
        <dbReference type="PROSITE" id="PS50041"/>
    </source>
</evidence>
<evidence type="ECO:0000256" key="5">
    <source>
        <dbReference type="ARBA" id="ARBA00022685"/>
    </source>
</evidence>
<dbReference type="PROSITE" id="PS50041">
    <property type="entry name" value="C_TYPE_LECTIN_2"/>
    <property type="match status" value="1"/>
</dbReference>
<evidence type="ECO:0000256" key="3">
    <source>
        <dbReference type="ARBA" id="ARBA00005325"/>
    </source>
</evidence>
<dbReference type="Gene3D" id="3.30.70.850">
    <property type="entry name" value="Peptidase S8, pro-domain"/>
    <property type="match status" value="1"/>
</dbReference>
<evidence type="ECO:0000256" key="16">
    <source>
        <dbReference type="ARBA" id="ARBA00076029"/>
    </source>
</evidence>
<sequence length="749" mass="84148">MVECIHIFLLFLMLCLVNGGDHTNEWAVHINGGEENAQQVANDHNFHIVSKIFDDTYLMRHKRLVRRSTEPSLEHHGSLVMNPAVIWAEQQIVKQRFKRDFDSGKEVFFNDPKWPKMWFLKRTNKMDMNVQKAWKYGMTGKDIVVTILDDGLERNHPDLIRNFDADASYDVNDHKKDPMPRYEFHNYNKHGTRCAGEVAAEGNNSICNVGIAYESSIGGVRMLDGDITDAVEAQSLSFNPQHIDIYSASWGPDDDGRTVDGPGKLARRAFIDGIDKGRQGKGSIFVWASGNGGHGQDNCNCDGYSNSIWTLSVSSVSEHGKVPWYAEFCTSTMATTFSSGSHGDRKIVTTDIRYGCTSEFTGTSASAPIASAICALALQANRALTWRDMQHIVQQTARADGLDDSNWRINGVGRKYSHYFGFGLMDAYAMVRLAKTWTTVSEQKKCEIISKQVPLKVPEKGAITLELEVKNCSGVNFIEHVQSKMSISSTRRGLLQISLTSPSGTTSVILSRRSHDHSDSGFSSWPFLTLHMWGENPKGIWKVEISQKAGYYYAKTEITEWSLVIYGTSSKVGITDSNADKKANIKMTKYNLLDTKSSENKISSVSSSEPTATQEGMTLKCEKPFINVDQKCLHFGNEPLSWMEGQTYCETYNSQLAELKDFKDLNGIMKNVHTNGTWIGGHKVAGGLWMWNSKEMISPSHWKYGHPQSSRHPRDVSEKSDRCLLLDPDSLMFMDHSCHEKWPTLCERN</sequence>
<dbReference type="SUPFAM" id="SSF49785">
    <property type="entry name" value="Galactose-binding domain-like"/>
    <property type="match status" value="1"/>
</dbReference>
<dbReference type="InterPro" id="IPR022398">
    <property type="entry name" value="Peptidase_S8_His-AS"/>
</dbReference>
<dbReference type="SUPFAM" id="SSF54897">
    <property type="entry name" value="Protease propeptides/inhibitors"/>
    <property type="match status" value="1"/>
</dbReference>
<dbReference type="GO" id="GO:0005886">
    <property type="term" value="C:plasma membrane"/>
    <property type="evidence" value="ECO:0007669"/>
    <property type="project" value="GOC"/>
</dbReference>
<evidence type="ECO:0000259" key="22">
    <source>
        <dbReference type="PROSITE" id="PS51829"/>
    </source>
</evidence>
<comment type="cofactor">
    <cofactor evidence="1">
        <name>Ca(2+)</name>
        <dbReference type="ChEBI" id="CHEBI:29108"/>
    </cofactor>
</comment>
<dbReference type="GO" id="GO:0000139">
    <property type="term" value="C:Golgi membrane"/>
    <property type="evidence" value="ECO:0007669"/>
    <property type="project" value="UniProtKB-SubCell"/>
</dbReference>
<dbReference type="InterPro" id="IPR001304">
    <property type="entry name" value="C-type_lectin-like"/>
</dbReference>
<evidence type="ECO:0000256" key="9">
    <source>
        <dbReference type="ARBA" id="ARBA00023136"/>
    </source>
</evidence>
<evidence type="ECO:0000256" key="1">
    <source>
        <dbReference type="ARBA" id="ARBA00001913"/>
    </source>
</evidence>
<dbReference type="GO" id="GO:0016486">
    <property type="term" value="P:peptide hormone processing"/>
    <property type="evidence" value="ECO:0007669"/>
    <property type="project" value="TreeGrafter"/>
</dbReference>
<evidence type="ECO:0000256" key="17">
    <source>
        <dbReference type="ARBA" id="ARBA00077026"/>
    </source>
</evidence>
<dbReference type="GO" id="GO:0008039">
    <property type="term" value="P:synaptic target recognition"/>
    <property type="evidence" value="ECO:0007669"/>
    <property type="project" value="UniProtKB-ARBA"/>
</dbReference>